<feature type="binding site" evidence="15">
    <location>
        <position position="927"/>
    </location>
    <ligand>
        <name>Mg(2+)</name>
        <dbReference type="ChEBI" id="CHEBI:18420"/>
    </ligand>
</feature>
<dbReference type="InterPro" id="IPR032630">
    <property type="entry name" value="P_typ_ATPase_c"/>
</dbReference>
<evidence type="ECO:0000256" key="1">
    <source>
        <dbReference type="ARBA" id="ARBA00004141"/>
    </source>
</evidence>
<feature type="region of interest" description="Disordered" evidence="16">
    <location>
        <begin position="1895"/>
        <end position="1927"/>
    </location>
</feature>
<comment type="cofactor">
    <cofactor evidence="15">
        <name>Mg(2+)</name>
        <dbReference type="ChEBI" id="CHEBI:18420"/>
    </cofactor>
</comment>
<feature type="binding site" evidence="14">
    <location>
        <position position="412"/>
    </location>
    <ligand>
        <name>ATP</name>
        <dbReference type="ChEBI" id="CHEBI:30616"/>
    </ligand>
</feature>
<dbReference type="InterPro" id="IPR001054">
    <property type="entry name" value="A/G_cyclase"/>
</dbReference>
<feature type="transmembrane region" description="Helical" evidence="17">
    <location>
        <begin position="293"/>
        <end position="313"/>
    </location>
</feature>
<feature type="binding site" evidence="14">
    <location>
        <position position="819"/>
    </location>
    <ligand>
        <name>ATP</name>
        <dbReference type="ChEBI" id="CHEBI:30616"/>
    </ligand>
</feature>
<feature type="compositionally biased region" description="Low complexity" evidence="16">
    <location>
        <begin position="1419"/>
        <end position="1430"/>
    </location>
</feature>
<feature type="transmembrane region" description="Helical" evidence="17">
    <location>
        <begin position="1528"/>
        <end position="1545"/>
    </location>
</feature>
<feature type="binding site" evidence="15">
    <location>
        <position position="410"/>
    </location>
    <ligand>
        <name>Mg(2+)</name>
        <dbReference type="ChEBI" id="CHEBI:18420"/>
    </ligand>
</feature>
<dbReference type="SUPFAM" id="SSF81653">
    <property type="entry name" value="Calcium ATPase, transduction domain A"/>
    <property type="match status" value="1"/>
</dbReference>
<keyword evidence="6 14" id="KW-0547">Nucleotide-binding</keyword>
<dbReference type="NCBIfam" id="TIGR01652">
    <property type="entry name" value="ATPase-Plipid"/>
    <property type="match status" value="1"/>
</dbReference>
<dbReference type="PANTHER" id="PTHR24092">
    <property type="entry name" value="PROBABLE PHOSPHOLIPID-TRANSPORTING ATPASE"/>
    <property type="match status" value="1"/>
</dbReference>
<feature type="transmembrane region" description="Helical" evidence="17">
    <location>
        <begin position="1174"/>
        <end position="1194"/>
    </location>
</feature>
<keyword evidence="4 17" id="KW-0812">Transmembrane</keyword>
<dbReference type="InterPro" id="IPR006539">
    <property type="entry name" value="P-type_ATPase_IV"/>
</dbReference>
<dbReference type="Pfam" id="PF16209">
    <property type="entry name" value="PhoLip_ATPase_N"/>
    <property type="match status" value="1"/>
</dbReference>
<keyword evidence="20" id="KW-1185">Reference proteome</keyword>
<feature type="binding site" evidence="14">
    <location>
        <position position="696"/>
    </location>
    <ligand>
        <name>ATP</name>
        <dbReference type="ChEBI" id="CHEBI:30616"/>
    </ligand>
</feature>
<evidence type="ECO:0000256" key="11">
    <source>
        <dbReference type="ARBA" id="ARBA00023136"/>
    </source>
</evidence>
<evidence type="ECO:0000256" key="12">
    <source>
        <dbReference type="ARBA" id="ARBA00034036"/>
    </source>
</evidence>
<evidence type="ECO:0000256" key="4">
    <source>
        <dbReference type="ARBA" id="ARBA00022692"/>
    </source>
</evidence>
<protein>
    <recommendedName>
        <fullName evidence="3">P-type phospholipid transporter</fullName>
        <ecNumber evidence="3">7.6.2.1</ecNumber>
    </recommendedName>
</protein>
<feature type="binding site" evidence="14">
    <location>
        <position position="528"/>
    </location>
    <ligand>
        <name>ATP</name>
        <dbReference type="ChEBI" id="CHEBI:30616"/>
    </ligand>
</feature>
<feature type="transmembrane region" description="Helical" evidence="17">
    <location>
        <begin position="1612"/>
        <end position="1632"/>
    </location>
</feature>
<dbReference type="InterPro" id="IPR023298">
    <property type="entry name" value="ATPase_P-typ_TM_dom_sf"/>
</dbReference>
<comment type="subcellular location">
    <subcellularLocation>
        <location evidence="1">Membrane</location>
        <topology evidence="1">Multi-pass membrane protein</topology>
    </subcellularLocation>
</comment>
<feature type="binding site" evidence="14">
    <location>
        <position position="574"/>
    </location>
    <ligand>
        <name>ATP</name>
        <dbReference type="ChEBI" id="CHEBI:30616"/>
    </ligand>
</feature>
<keyword evidence="10 17" id="KW-1133">Transmembrane helix</keyword>
<sequence>MAGPASGSKPATRRIDIGEQSKRDRAVFPGNGVSTTKYKLWNIIPANMFEQFHRVANVWFLLVSIFQMLPLDISPTSQYATLVPLCCVLFVTFCKDAYEDYRRWGDDCRVNSQTVEVVGRALSVEVAEKRAVEEEPFQRIRWSDVTVGMYIRLARDEPVPADCMVLCTSHSDGLAYVDTAQLDGETSLKAKYAPEETMHLIQTMDLSLIEGHVEAEMPNEFVQSFTGILHLKGKPRGTPLDLKNVVLRGSTIRNTSWVLGLVVYTGCDTKVVRNSNRTLIAKRSQVEVTANRLLIIVFCILAVVSITSAAARATGGFTSNGRLARQLEWVWPEIDNVKDNPYLSVLTFLIGYNNIIPISLYVTTDCVRAMQAFLMQQDSSMYHKDTDSYCKVRSSGLCEDLGQVEFVMSDKTGTLTQNLMCFKACYFNGQTYGYWDPEGQRSICMPLNPDLWHVKQVSAAPGLDVGESRANQFFLCLATCHTASPEDGSGVQKKKEGLLTDPFLEGMSAVERERRQSLVAEASQSPDEEALLDMARDYGFLVLRFFFRSRVGQNIQVNVRGEDRVYAVVLCNEFSSDRKRMSVLLRQLSKDEAHCHSIGDWSEGSDLVNSQCCPDHRPVAVSLLALLKSMSWLPDTGGRYILFAKGAHLESFECQPPSTVTPRHPPDQPARVLLRGDSDDASLSIPGIPDSSDSLRGLSPHGSHMLIAEPLGVREATPSTKKLSWFFAGLPAMAYELWSVCAQRELSDHDAKEFVLKMKEAQGSFMNREKMEQEVMDELERDFEFLGVSAVEDKIQDGVPETVSMLLQGGMKVWILGVDADWRQHGDGHEYSAADSLSRADLLELMERYYYDIAVMLQENPQSKSSSKYCLAVHGQALYTILEEEEDSEKLRQLLAECTNKHVSNELVRNSLEGNPLILAIGDGGNDVSMIQKANVGVGILGVEGREAANSADFSIGQFRFLRSLLFVHGRWNLRKISIVIGYSFYKNFLLVVPMACYNLVAGLTGTILYDSYLLMMYNLVFTNLPIFIVGIFDVDVYASAALSVPELYLLGIGRTYFNYKVLLSWLLRGILHALFNFTVTFLVMGGSIPGSQGAMPEYLSSGSWSYWSCVLVASVTLLLNSQIVMDWQLCVIGASMLVFVPILYIYSTPEMANLVNPSMVGVAGHVMDSLPGWVALLLVLALSALGEFALASWRRLRSPDLVSRIQAFQVKEHLLSNEQLSEHSGQERRDSDYQRNSATAAVDVAPTPRKQLAGTQAGIARLMQRSLRGLKPPIQRKLQFQRGFYEPFQVEGNGSPDFQQVPFRVNRITSLGSDTVHRWWKQKYLSLTQWHWREMPLMRDDSSSAKTGPQADGAASNDGQLQRSGSRYVLSSVAFKEFPRQRPGPTGSRDPGAMGKTVSIAMTNMKSEASRAARSHSNKTGSSSSPSKSQEFRYSILTLRFQSNSNECSFQQKFGDEAALNFKWAIRTLALIVSCFQATRLFSFSFSTTNVLDVVLSLVLLFGFPLMGEVVALPLWISRMRTKPEDYLTVMAVLAVMGFQVLKILLLRSASGEICGIYLPLAVAAGARIRFLRITSLVVLHNVLLLLGSWLNFGIETCGFDQEMGENCGFLSGYIIVQQFAVTILVIFYAYQAERFARQRFARDTASEAMRSQDMDLLQGMFPEEVVTHIVKSFGQRRHKEGGSEGLESNERRVSSKHACQDQGVVTVLFCDICDFENLVATLQPTELVQLLDRAFMMFDRICESNQVTKIETVGKTFMAAGISCSKELSGEAGITADARHTFLSAAHILKKVARSALGIQSVSKITVKIGLHTGPVISGVVGSQKPQFALFGVNTAARMCSTGKEYVGQDPRFRWDDRKTEVKGKDTMETHLLHNTYSFADVYNQRSRKSNAMLTRKSEGGSGVGQSGSLSSGRSSSRQHLHLHQPGQAAHIDLLSPSGSQGGWAPLSEEVLEVPHCLSYELEEDELSGMPASLVGGPEKAPAEPKDKVAVLPPEEVPPLLMAEERYKFSLVATAELLAYGAEAVQEAFKWCGEVAVQESTNPDTARKRRGDRVTLRISPSTVLPTPAGEQPYSAESRAPLFAHPKRKDDKHGGGCIQAEACSDEEPSTSRFMKFVHRNSHSSLSSSSMLPPTRDCGLRSRFTACIVVTLAGYICTVLSNVYGYEEVRLVVYFESLFFNCASTMGEWSPYALYPFAQYMVQLRLIYGMKAYKLRSLTALQMMQDECAKMFDDVSKILGVYKVCTIGDAYVAVNEPKTEHNDKAKKLLGASLVCLRLSLSQAE</sequence>
<feature type="region of interest" description="Disordered" evidence="16">
    <location>
        <begin position="1408"/>
        <end position="1430"/>
    </location>
</feature>
<dbReference type="InterPro" id="IPR036412">
    <property type="entry name" value="HAD-like_sf"/>
</dbReference>
<dbReference type="Pfam" id="PF16212">
    <property type="entry name" value="PhoLip_ATPase_C"/>
    <property type="match status" value="1"/>
</dbReference>
<evidence type="ECO:0000256" key="3">
    <source>
        <dbReference type="ARBA" id="ARBA00012189"/>
    </source>
</evidence>
<proteinExistence type="inferred from homology"/>
<evidence type="ECO:0000256" key="8">
    <source>
        <dbReference type="ARBA" id="ARBA00022842"/>
    </source>
</evidence>
<comment type="caution">
    <text evidence="19">The sequence shown here is derived from an EMBL/GenBank/DDBJ whole genome shotgun (WGS) entry which is preliminary data.</text>
</comment>
<feature type="transmembrane region" description="Helical" evidence="17">
    <location>
        <begin position="1495"/>
        <end position="1516"/>
    </location>
</feature>
<evidence type="ECO:0000256" key="15">
    <source>
        <dbReference type="PIRSR" id="PIRSR606539-3"/>
    </source>
</evidence>
<dbReference type="InterPro" id="IPR018303">
    <property type="entry name" value="ATPase_P-typ_P_site"/>
</dbReference>
<feature type="binding site" evidence="14">
    <location>
        <position position="645"/>
    </location>
    <ligand>
        <name>ATP</name>
        <dbReference type="ChEBI" id="CHEBI:30616"/>
    </ligand>
</feature>
<evidence type="ECO:0000256" key="2">
    <source>
        <dbReference type="ARBA" id="ARBA00008109"/>
    </source>
</evidence>
<dbReference type="GO" id="GO:0035556">
    <property type="term" value="P:intracellular signal transduction"/>
    <property type="evidence" value="ECO:0007669"/>
    <property type="project" value="InterPro"/>
</dbReference>
<feature type="binding site" evidence="14">
    <location>
        <position position="411"/>
    </location>
    <ligand>
        <name>ATP</name>
        <dbReference type="ChEBI" id="CHEBI:30616"/>
    </ligand>
</feature>
<feature type="transmembrane region" description="Helical" evidence="17">
    <location>
        <begin position="1105"/>
        <end position="1121"/>
    </location>
</feature>
<evidence type="ECO:0000256" key="10">
    <source>
        <dbReference type="ARBA" id="ARBA00022989"/>
    </source>
</evidence>
<feature type="binding site" evidence="14">
    <location>
        <position position="901"/>
    </location>
    <ligand>
        <name>ATP</name>
        <dbReference type="ChEBI" id="CHEBI:30616"/>
    </ligand>
</feature>
<dbReference type="PANTHER" id="PTHR24092:SF150">
    <property type="entry name" value="PHOSPHOLIPID-TRANSPORTING ATPASE"/>
    <property type="match status" value="1"/>
</dbReference>
<gene>
    <name evidence="19" type="ORF">PGLA1383_LOCUS11915</name>
</gene>
<evidence type="ECO:0000259" key="18">
    <source>
        <dbReference type="PROSITE" id="PS50125"/>
    </source>
</evidence>
<organism evidence="19 20">
    <name type="scientific">Polarella glacialis</name>
    <name type="common">Dinoflagellate</name>
    <dbReference type="NCBI Taxonomy" id="89957"/>
    <lineage>
        <taxon>Eukaryota</taxon>
        <taxon>Sar</taxon>
        <taxon>Alveolata</taxon>
        <taxon>Dinophyceae</taxon>
        <taxon>Suessiales</taxon>
        <taxon>Suessiaceae</taxon>
        <taxon>Polarella</taxon>
    </lineage>
</organism>
<dbReference type="GO" id="GO:0005524">
    <property type="term" value="F:ATP binding"/>
    <property type="evidence" value="ECO:0007669"/>
    <property type="project" value="UniProtKB-KW"/>
</dbReference>
<dbReference type="GO" id="GO:0000287">
    <property type="term" value="F:magnesium ion binding"/>
    <property type="evidence" value="ECO:0007669"/>
    <property type="project" value="InterPro"/>
</dbReference>
<evidence type="ECO:0000256" key="5">
    <source>
        <dbReference type="ARBA" id="ARBA00022723"/>
    </source>
</evidence>
<dbReference type="CDD" id="cd07302">
    <property type="entry name" value="CHD"/>
    <property type="match status" value="1"/>
</dbReference>
<name>A0A813E3P8_POLGL</name>
<dbReference type="Proteomes" id="UP000654075">
    <property type="component" value="Unassembled WGS sequence"/>
</dbReference>
<feature type="transmembrane region" description="Helical" evidence="17">
    <location>
        <begin position="1551"/>
        <end position="1568"/>
    </location>
</feature>
<feature type="region of interest" description="Disordered" evidence="16">
    <location>
        <begin position="1341"/>
        <end position="1363"/>
    </location>
</feature>
<feature type="transmembrane region" description="Helical" evidence="17">
    <location>
        <begin position="1066"/>
        <end position="1085"/>
    </location>
</feature>
<dbReference type="PROSITE" id="PS00154">
    <property type="entry name" value="ATPASE_E1_E2"/>
    <property type="match status" value="1"/>
</dbReference>
<comment type="catalytic activity">
    <reaction evidence="12">
        <text>ATP + H2O + phospholipidSide 1 = ADP + phosphate + phospholipidSide 2.</text>
        <dbReference type="EC" id="7.6.2.1"/>
    </reaction>
</comment>
<keyword evidence="5 15" id="KW-0479">Metal-binding</keyword>
<evidence type="ECO:0000256" key="16">
    <source>
        <dbReference type="SAM" id="MobiDB-lite"/>
    </source>
</evidence>
<feature type="binding site" evidence="14">
    <location>
        <position position="410"/>
    </location>
    <ligand>
        <name>ATP</name>
        <dbReference type="ChEBI" id="CHEBI:30616"/>
    </ligand>
</feature>
<keyword evidence="9" id="KW-1278">Translocase</keyword>
<dbReference type="Gene3D" id="3.40.50.1000">
    <property type="entry name" value="HAD superfamily/HAD-like"/>
    <property type="match status" value="1"/>
</dbReference>
<dbReference type="GO" id="GO:0005886">
    <property type="term" value="C:plasma membrane"/>
    <property type="evidence" value="ECO:0007669"/>
    <property type="project" value="TreeGrafter"/>
</dbReference>
<dbReference type="Gene3D" id="3.30.70.1230">
    <property type="entry name" value="Nucleotide cyclase"/>
    <property type="match status" value="1"/>
</dbReference>
<feature type="binding site" evidence="15">
    <location>
        <position position="412"/>
    </location>
    <ligand>
        <name>Mg(2+)</name>
        <dbReference type="ChEBI" id="CHEBI:18420"/>
    </ligand>
</feature>
<accession>A0A813E3P8</accession>
<dbReference type="GO" id="GO:0045332">
    <property type="term" value="P:phospholipid translocation"/>
    <property type="evidence" value="ECO:0007669"/>
    <property type="project" value="TreeGrafter"/>
</dbReference>
<dbReference type="SUPFAM" id="SSF81665">
    <property type="entry name" value="Calcium ATPase, transmembrane domain M"/>
    <property type="match status" value="1"/>
</dbReference>
<evidence type="ECO:0000256" key="17">
    <source>
        <dbReference type="SAM" id="Phobius"/>
    </source>
</evidence>
<feature type="binding site" evidence="14">
    <location>
        <position position="927"/>
    </location>
    <ligand>
        <name>ATP</name>
        <dbReference type="ChEBI" id="CHEBI:30616"/>
    </ligand>
</feature>
<reference evidence="19" key="1">
    <citation type="submission" date="2021-02" db="EMBL/GenBank/DDBJ databases">
        <authorList>
            <person name="Dougan E. K."/>
            <person name="Rhodes N."/>
            <person name="Thang M."/>
            <person name="Chan C."/>
        </authorList>
    </citation>
    <scope>NUCLEOTIDE SEQUENCE</scope>
</reference>
<dbReference type="InterPro" id="IPR023299">
    <property type="entry name" value="ATPase_P-typ_cyto_dom_N"/>
</dbReference>
<keyword evidence="8 15" id="KW-0460">Magnesium</keyword>
<feature type="compositionally biased region" description="Basic and acidic residues" evidence="16">
    <location>
        <begin position="1220"/>
        <end position="1234"/>
    </location>
</feature>
<keyword evidence="7 14" id="KW-0067">ATP-binding</keyword>
<dbReference type="OrthoDB" id="345827at2759"/>
<evidence type="ECO:0000256" key="7">
    <source>
        <dbReference type="ARBA" id="ARBA00022840"/>
    </source>
</evidence>
<dbReference type="GO" id="GO:0009190">
    <property type="term" value="P:cyclic nucleotide biosynthetic process"/>
    <property type="evidence" value="ECO:0007669"/>
    <property type="project" value="InterPro"/>
</dbReference>
<evidence type="ECO:0000313" key="19">
    <source>
        <dbReference type="EMBL" id="CAE8593318.1"/>
    </source>
</evidence>
<dbReference type="PRINTS" id="PR00119">
    <property type="entry name" value="CATATPASE"/>
</dbReference>
<evidence type="ECO:0000256" key="9">
    <source>
        <dbReference type="ARBA" id="ARBA00022967"/>
    </source>
</evidence>
<feature type="transmembrane region" description="Helical" evidence="17">
    <location>
        <begin position="1022"/>
        <end position="1045"/>
    </location>
</feature>
<feature type="compositionally biased region" description="Low complexity" evidence="16">
    <location>
        <begin position="1909"/>
        <end position="1918"/>
    </location>
</feature>
<evidence type="ECO:0000256" key="13">
    <source>
        <dbReference type="PIRSR" id="PIRSR606539-1"/>
    </source>
</evidence>
<dbReference type="InterPro" id="IPR032631">
    <property type="entry name" value="P-type_ATPase_N"/>
</dbReference>
<dbReference type="Gene3D" id="2.70.150.10">
    <property type="entry name" value="Calcium-transporting ATPase, cytoplasmic transduction domain A"/>
    <property type="match status" value="1"/>
</dbReference>
<feature type="active site" description="4-aspartylphosphate intermediate" evidence="13">
    <location>
        <position position="410"/>
    </location>
</feature>
<feature type="binding site" evidence="14">
    <location>
        <position position="926"/>
    </location>
    <ligand>
        <name>ATP</name>
        <dbReference type="ChEBI" id="CHEBI:30616"/>
    </ligand>
</feature>
<feature type="transmembrane region" description="Helical" evidence="17">
    <location>
        <begin position="989"/>
        <end position="1010"/>
    </location>
</feature>
<dbReference type="SMART" id="SM00044">
    <property type="entry name" value="CYCc"/>
    <property type="match status" value="1"/>
</dbReference>
<dbReference type="EC" id="7.6.2.1" evidence="3"/>
<keyword evidence="11 17" id="KW-0472">Membrane</keyword>
<evidence type="ECO:0000256" key="14">
    <source>
        <dbReference type="PIRSR" id="PIRSR606539-2"/>
    </source>
</evidence>
<dbReference type="Pfam" id="PF00211">
    <property type="entry name" value="Guanylate_cyc"/>
    <property type="match status" value="1"/>
</dbReference>
<feature type="binding site" evidence="15">
    <location>
        <position position="923"/>
    </location>
    <ligand>
        <name>Mg(2+)</name>
        <dbReference type="ChEBI" id="CHEBI:18420"/>
    </ligand>
</feature>
<dbReference type="SUPFAM" id="SSF56784">
    <property type="entry name" value="HAD-like"/>
    <property type="match status" value="1"/>
</dbReference>
<dbReference type="Gene3D" id="3.40.1110.10">
    <property type="entry name" value="Calcium-transporting ATPase, cytoplasmic domain N"/>
    <property type="match status" value="1"/>
</dbReference>
<evidence type="ECO:0000313" key="20">
    <source>
        <dbReference type="Proteomes" id="UP000654075"/>
    </source>
</evidence>
<dbReference type="GO" id="GO:0140326">
    <property type="term" value="F:ATPase-coupled intramembrane lipid transporter activity"/>
    <property type="evidence" value="ECO:0007669"/>
    <property type="project" value="UniProtKB-EC"/>
</dbReference>
<evidence type="ECO:0000256" key="6">
    <source>
        <dbReference type="ARBA" id="ARBA00022741"/>
    </source>
</evidence>
<dbReference type="EMBL" id="CAJNNV010006251">
    <property type="protein sequence ID" value="CAE8593318.1"/>
    <property type="molecule type" value="Genomic_DNA"/>
</dbReference>
<dbReference type="GO" id="GO:0016887">
    <property type="term" value="F:ATP hydrolysis activity"/>
    <property type="evidence" value="ECO:0007669"/>
    <property type="project" value="InterPro"/>
</dbReference>
<feature type="transmembrane region" description="Helical" evidence="17">
    <location>
        <begin position="1575"/>
        <end position="1592"/>
    </location>
</feature>
<dbReference type="InterPro" id="IPR001757">
    <property type="entry name" value="P_typ_ATPase"/>
</dbReference>
<feature type="domain" description="Guanylate cyclase" evidence="18">
    <location>
        <begin position="1708"/>
        <end position="1842"/>
    </location>
</feature>
<feature type="transmembrane region" description="Helical" evidence="17">
    <location>
        <begin position="1128"/>
        <end position="1147"/>
    </location>
</feature>
<dbReference type="InterPro" id="IPR029787">
    <property type="entry name" value="Nucleotide_cyclase"/>
</dbReference>
<dbReference type="InterPro" id="IPR023214">
    <property type="entry name" value="HAD_sf"/>
</dbReference>
<dbReference type="PROSITE" id="PS50125">
    <property type="entry name" value="GUANYLATE_CYCLASE_2"/>
    <property type="match status" value="1"/>
</dbReference>
<dbReference type="InterPro" id="IPR008250">
    <property type="entry name" value="ATPase_P-typ_transduc_dom_A_sf"/>
</dbReference>
<feature type="transmembrane region" description="Helical" evidence="17">
    <location>
        <begin position="77"/>
        <end position="94"/>
    </location>
</feature>
<dbReference type="SUPFAM" id="SSF55073">
    <property type="entry name" value="Nucleotide cyclase"/>
    <property type="match status" value="1"/>
</dbReference>
<feature type="region of interest" description="Disordered" evidence="16">
    <location>
        <begin position="1220"/>
        <end position="1241"/>
    </location>
</feature>
<comment type="similarity">
    <text evidence="2">Belongs to the cation transport ATPase (P-type) (TC 3.A.3) family. Type IV subfamily.</text>
</comment>
<dbReference type="NCBIfam" id="TIGR01494">
    <property type="entry name" value="ATPase_P-type"/>
    <property type="match status" value="1"/>
</dbReference>
<dbReference type="SUPFAM" id="SSF81660">
    <property type="entry name" value="Metal cation-transporting ATPase, ATP-binding domain N"/>
    <property type="match status" value="1"/>
</dbReference>